<dbReference type="PROSITE" id="PS00523">
    <property type="entry name" value="SULFATASE_1"/>
    <property type="match status" value="1"/>
</dbReference>
<feature type="domain" description="Sulfatase N-terminal" evidence="4">
    <location>
        <begin position="27"/>
        <end position="397"/>
    </location>
</feature>
<dbReference type="PANTHER" id="PTHR43751">
    <property type="entry name" value="SULFATASE"/>
    <property type="match status" value="1"/>
</dbReference>
<sequence>MKKLLLPLAGILACLVTGMAKAQPSRPNIVFIYTDDVGYGDVSCYGAVKVSTPNIDRLAEQGLLFTNGHASSATCTPSRYSFLTGRYAWRKKGTGVAPGDASLIIDTGRATVASVLKQAGYTTGVVGKWHLGLGGPDGPDWNGEIRPGPLELGFDESFIIPATLDRVPCVYVENHRIVRLDLQDPITVDYQKPVGDWPTGREHPELLRMQSTHGHDNTIINGIGRIGYMTGGRAALWRDQDVADTLTARAQRFIAMHREQPFFLYFATNDIHVPRDPHERFVGKSGMGPRGDAILQLDWCVGRLLHTLDSLGLTDKTLVIFSSDNGPVLDDGYRDGAIALLSGHRPAGPLSGGKYSAFEAGTRVPFIVRWPGKVKPGRSAALVSQVDLLASLAALTGQKVPAGDAQDSEDISAALLGRTDKGRESLVEQGRAMSLISGNWKYIAPKKGPKILSNVHIASGMSERPQLYNLETDIAEQQNVAAQHPGVVKKMADELKDIMK</sequence>
<proteinExistence type="inferred from homology"/>
<dbReference type="Gene3D" id="3.40.720.10">
    <property type="entry name" value="Alkaline Phosphatase, subunit A"/>
    <property type="match status" value="1"/>
</dbReference>
<evidence type="ECO:0000259" key="4">
    <source>
        <dbReference type="Pfam" id="PF00884"/>
    </source>
</evidence>
<organism evidence="5 6">
    <name type="scientific">Chitinophaga japonensis</name>
    <name type="common">Flexibacter japonensis</name>
    <dbReference type="NCBI Taxonomy" id="104662"/>
    <lineage>
        <taxon>Bacteria</taxon>
        <taxon>Pseudomonadati</taxon>
        <taxon>Bacteroidota</taxon>
        <taxon>Chitinophagia</taxon>
        <taxon>Chitinophagales</taxon>
        <taxon>Chitinophagaceae</taxon>
        <taxon>Chitinophaga</taxon>
    </lineage>
</organism>
<dbReference type="OrthoDB" id="9764377at2"/>
<dbReference type="SUPFAM" id="SSF53649">
    <property type="entry name" value="Alkaline phosphatase-like"/>
    <property type="match status" value="1"/>
</dbReference>
<dbReference type="PROSITE" id="PS00149">
    <property type="entry name" value="SULFATASE_2"/>
    <property type="match status" value="1"/>
</dbReference>
<dbReference type="Proteomes" id="UP000316778">
    <property type="component" value="Unassembled WGS sequence"/>
</dbReference>
<keyword evidence="6" id="KW-1185">Reference proteome</keyword>
<evidence type="ECO:0000256" key="2">
    <source>
        <dbReference type="ARBA" id="ARBA00022801"/>
    </source>
</evidence>
<dbReference type="InterPro" id="IPR017850">
    <property type="entry name" value="Alkaline_phosphatase_core_sf"/>
</dbReference>
<keyword evidence="2" id="KW-0378">Hydrolase</keyword>
<keyword evidence="3" id="KW-0732">Signal</keyword>
<dbReference type="InterPro" id="IPR024607">
    <property type="entry name" value="Sulfatase_CS"/>
</dbReference>
<dbReference type="CDD" id="cd16143">
    <property type="entry name" value="ARS_like"/>
    <property type="match status" value="1"/>
</dbReference>
<dbReference type="InterPro" id="IPR052701">
    <property type="entry name" value="GAG_Ulvan_Degrading_Sulfatases"/>
</dbReference>
<comment type="caution">
    <text evidence="5">The sequence shown here is derived from an EMBL/GenBank/DDBJ whole genome shotgun (WGS) entry which is preliminary data.</text>
</comment>
<dbReference type="EMBL" id="VLLG01000004">
    <property type="protein sequence ID" value="TWI86963.1"/>
    <property type="molecule type" value="Genomic_DNA"/>
</dbReference>
<protein>
    <submittedName>
        <fullName evidence="5">Arylsulfatase A-like enzyme</fullName>
    </submittedName>
</protein>
<evidence type="ECO:0000313" key="6">
    <source>
        <dbReference type="Proteomes" id="UP000316778"/>
    </source>
</evidence>
<evidence type="ECO:0000313" key="5">
    <source>
        <dbReference type="EMBL" id="TWI86963.1"/>
    </source>
</evidence>
<dbReference type="AlphaFoldDB" id="A0A562T0X9"/>
<feature type="signal peptide" evidence="3">
    <location>
        <begin position="1"/>
        <end position="22"/>
    </location>
</feature>
<dbReference type="InterPro" id="IPR000917">
    <property type="entry name" value="Sulfatase_N"/>
</dbReference>
<name>A0A562T0X9_CHIJA</name>
<comment type="similarity">
    <text evidence="1">Belongs to the sulfatase family.</text>
</comment>
<gene>
    <name evidence="5" type="ORF">LX66_4230</name>
</gene>
<evidence type="ECO:0000256" key="3">
    <source>
        <dbReference type="SAM" id="SignalP"/>
    </source>
</evidence>
<accession>A0A562T0X9</accession>
<dbReference type="Pfam" id="PF00884">
    <property type="entry name" value="Sulfatase"/>
    <property type="match status" value="1"/>
</dbReference>
<evidence type="ECO:0000256" key="1">
    <source>
        <dbReference type="ARBA" id="ARBA00008779"/>
    </source>
</evidence>
<reference evidence="5 6" key="1">
    <citation type="journal article" date="2013" name="Stand. Genomic Sci.">
        <title>Genomic Encyclopedia of Type Strains, Phase I: The one thousand microbial genomes (KMG-I) project.</title>
        <authorList>
            <person name="Kyrpides N.C."/>
            <person name="Woyke T."/>
            <person name="Eisen J.A."/>
            <person name="Garrity G."/>
            <person name="Lilburn T.G."/>
            <person name="Beck B.J."/>
            <person name="Whitman W.B."/>
            <person name="Hugenholtz P."/>
            <person name="Klenk H.P."/>
        </authorList>
    </citation>
    <scope>NUCLEOTIDE SEQUENCE [LARGE SCALE GENOMIC DNA]</scope>
    <source>
        <strain evidence="5 6">DSM 13484</strain>
    </source>
</reference>
<dbReference type="PANTHER" id="PTHR43751:SF6">
    <property type="entry name" value="N-ACETYLGALACTOSAMINE-6-O-SULFATASE"/>
    <property type="match status" value="1"/>
</dbReference>
<dbReference type="RefSeq" id="WP_145717171.1">
    <property type="nucleotide sequence ID" value="NZ_BAAAFY010000004.1"/>
</dbReference>
<feature type="chain" id="PRO_5022238886" evidence="3">
    <location>
        <begin position="23"/>
        <end position="500"/>
    </location>
</feature>
<dbReference type="GO" id="GO:0016787">
    <property type="term" value="F:hydrolase activity"/>
    <property type="evidence" value="ECO:0007669"/>
    <property type="project" value="UniProtKB-KW"/>
</dbReference>
<dbReference type="Gene3D" id="3.30.1120.10">
    <property type="match status" value="1"/>
</dbReference>